<dbReference type="EMBL" id="LJCS01000049">
    <property type="protein sequence ID" value="KOY61137.1"/>
    <property type="molecule type" value="Genomic_DNA"/>
</dbReference>
<dbReference type="Proteomes" id="UP000037727">
    <property type="component" value="Unassembled WGS sequence"/>
</dbReference>
<dbReference type="Gene3D" id="3.40.50.300">
    <property type="entry name" value="P-loop containing nucleotide triphosphate hydrolases"/>
    <property type="match status" value="1"/>
</dbReference>
<feature type="transmembrane region" description="Helical" evidence="1">
    <location>
        <begin position="198"/>
        <end position="214"/>
    </location>
</feature>
<reference evidence="2 3" key="1">
    <citation type="submission" date="2015-09" db="EMBL/GenBank/DDBJ databases">
        <title>Draft genome sequence and assembly of Photorhabdus sp. VMG, a bacterial symbiont associated with Heterorhabditis zealandica.</title>
        <authorList>
            <person name="Naidoo S."/>
            <person name="Featherston J."/>
            <person name="Mothupi B."/>
            <person name="Gray V.M."/>
        </authorList>
    </citation>
    <scope>NUCLEOTIDE SEQUENCE [LARGE SCALE GENOMIC DNA]</scope>
    <source>
        <strain evidence="2 3">VMG</strain>
    </source>
</reference>
<protein>
    <submittedName>
        <fullName evidence="2">Uncharacterized protein</fullName>
    </submittedName>
</protein>
<keyword evidence="1" id="KW-0812">Transmembrane</keyword>
<feature type="transmembrane region" description="Helical" evidence="1">
    <location>
        <begin position="167"/>
        <end position="192"/>
    </location>
</feature>
<evidence type="ECO:0000256" key="1">
    <source>
        <dbReference type="SAM" id="Phobius"/>
    </source>
</evidence>
<evidence type="ECO:0000313" key="2">
    <source>
        <dbReference type="EMBL" id="KOY61137.1"/>
    </source>
</evidence>
<evidence type="ECO:0000313" key="3">
    <source>
        <dbReference type="Proteomes" id="UP000037727"/>
    </source>
</evidence>
<proteinExistence type="predicted"/>
<keyword evidence="1" id="KW-0472">Membrane</keyword>
<keyword evidence="3" id="KW-1185">Reference proteome</keyword>
<sequence>MIIQRSILIKLWIDHGYNIIMERSLAEDNLMILLLYVNGIVSHDEYNIFNELYDVIVEKCPQSDGVIFFNYTSQDSIDNHEIAVKSGMIPKFFQNPAMQLRWFNSLYEYYDVYFDEIKSDFKVFEHNNNVNESDLIKEVINDFFLLINCFLLILKSWKRIKDNSFPFLLYVTYFIIYEIGNILMIQNFWLLYATDWDYIFDYCVVLMFFLKLFMKK</sequence>
<dbReference type="InterPro" id="IPR027417">
    <property type="entry name" value="P-loop_NTPase"/>
</dbReference>
<accession>A0ABR5K9S0</accession>
<name>A0ABR5K9S0_9GAMM</name>
<organism evidence="2 3">
    <name type="scientific">Photorhabdus heterorhabditis</name>
    <dbReference type="NCBI Taxonomy" id="880156"/>
    <lineage>
        <taxon>Bacteria</taxon>
        <taxon>Pseudomonadati</taxon>
        <taxon>Pseudomonadota</taxon>
        <taxon>Gammaproteobacteria</taxon>
        <taxon>Enterobacterales</taxon>
        <taxon>Morganellaceae</taxon>
        <taxon>Photorhabdus</taxon>
    </lineage>
</organism>
<gene>
    <name evidence="2" type="ORF">AM629_15425</name>
</gene>
<keyword evidence="1" id="KW-1133">Transmembrane helix</keyword>
<comment type="caution">
    <text evidence="2">The sequence shown here is derived from an EMBL/GenBank/DDBJ whole genome shotgun (WGS) entry which is preliminary data.</text>
</comment>